<keyword evidence="3" id="KW-1185">Reference proteome</keyword>
<feature type="region of interest" description="Disordered" evidence="1">
    <location>
        <begin position="320"/>
        <end position="352"/>
    </location>
</feature>
<evidence type="ECO:0000256" key="1">
    <source>
        <dbReference type="SAM" id="MobiDB-lite"/>
    </source>
</evidence>
<reference evidence="2 3" key="1">
    <citation type="journal article" date="2016" name="Mol. Biol. Evol.">
        <title>Comparative Genomics of Early-Diverging Mushroom-Forming Fungi Provides Insights into the Origins of Lignocellulose Decay Capabilities.</title>
        <authorList>
            <person name="Nagy L.G."/>
            <person name="Riley R."/>
            <person name="Tritt A."/>
            <person name="Adam C."/>
            <person name="Daum C."/>
            <person name="Floudas D."/>
            <person name="Sun H."/>
            <person name="Yadav J.S."/>
            <person name="Pangilinan J."/>
            <person name="Larsson K.H."/>
            <person name="Matsuura K."/>
            <person name="Barry K."/>
            <person name="Labutti K."/>
            <person name="Kuo R."/>
            <person name="Ohm R.A."/>
            <person name="Bhattacharya S.S."/>
            <person name="Shirouzu T."/>
            <person name="Yoshinaga Y."/>
            <person name="Martin F.M."/>
            <person name="Grigoriev I.V."/>
            <person name="Hibbett D.S."/>
        </authorList>
    </citation>
    <scope>NUCLEOTIDE SEQUENCE [LARGE SCALE GENOMIC DNA]</scope>
    <source>
        <strain evidence="2 3">CBS 109695</strain>
    </source>
</reference>
<dbReference type="EMBL" id="KV418138">
    <property type="protein sequence ID" value="KZP03199.1"/>
    <property type="molecule type" value="Genomic_DNA"/>
</dbReference>
<dbReference type="OrthoDB" id="3244593at2759"/>
<accession>A0A167TR85</accession>
<name>A0A167TR85_9AGAM</name>
<feature type="compositionally biased region" description="Low complexity" evidence="1">
    <location>
        <begin position="15"/>
        <end position="25"/>
    </location>
</feature>
<organism evidence="2 3">
    <name type="scientific">Athelia psychrophila</name>
    <dbReference type="NCBI Taxonomy" id="1759441"/>
    <lineage>
        <taxon>Eukaryota</taxon>
        <taxon>Fungi</taxon>
        <taxon>Dikarya</taxon>
        <taxon>Basidiomycota</taxon>
        <taxon>Agaricomycotina</taxon>
        <taxon>Agaricomycetes</taxon>
        <taxon>Agaricomycetidae</taxon>
        <taxon>Atheliales</taxon>
        <taxon>Atheliaceae</taxon>
        <taxon>Athelia</taxon>
    </lineage>
</organism>
<gene>
    <name evidence="2" type="ORF">FIBSPDRAFT_969225</name>
</gene>
<dbReference type="AlphaFoldDB" id="A0A167TR85"/>
<dbReference type="Proteomes" id="UP000076532">
    <property type="component" value="Unassembled WGS sequence"/>
</dbReference>
<evidence type="ECO:0000313" key="2">
    <source>
        <dbReference type="EMBL" id="KZP03199.1"/>
    </source>
</evidence>
<protein>
    <submittedName>
        <fullName evidence="2">Uncharacterized protein</fullName>
    </submittedName>
</protein>
<feature type="region of interest" description="Disordered" evidence="1">
    <location>
        <begin position="15"/>
        <end position="103"/>
    </location>
</feature>
<evidence type="ECO:0000313" key="3">
    <source>
        <dbReference type="Proteomes" id="UP000076532"/>
    </source>
</evidence>
<proteinExistence type="predicted"/>
<feature type="compositionally biased region" description="Polar residues" evidence="1">
    <location>
        <begin position="46"/>
        <end position="65"/>
    </location>
</feature>
<feature type="compositionally biased region" description="Acidic residues" evidence="1">
    <location>
        <begin position="320"/>
        <end position="329"/>
    </location>
</feature>
<sequence>MPLFDLVNANLQSAVTTSASRSTGSSRHHRTSSGLDGLDVLADAARQSTPRTETGSSSPQRQASTPAPLRAPLFTPEDPQTNLRRPREDEDQDQDDAQRYSQKRRVMEDFTRDLCSEDFKENICLRLLMLLLDPGVWSYKVGLLERILRHIRINPSDYLIPSDLVSFITTHPFSTAVSKALVAIRAELKRQLADLWKKKKDIFVVVSALGKKTRMEPTDAIWGRWAWVQMKLIDFCELVENKQQDDDKFWDWLDSELAALREQYEAEEPVTRAQSINLFFSATLLIHRRLRPAVKTVRSGTRRTIPAWQVAISEVVEDMESYEIQDPDGDASQLPNGQEGMHSEDQETPSEG</sequence>